<evidence type="ECO:0000256" key="1">
    <source>
        <dbReference type="SAM" id="MobiDB-lite"/>
    </source>
</evidence>
<evidence type="ECO:0000313" key="2">
    <source>
        <dbReference type="EMBL" id="MBA0671276.1"/>
    </source>
</evidence>
<dbReference type="OrthoDB" id="1717004at2759"/>
<accession>A0A7J8W8C2</accession>
<proteinExistence type="predicted"/>
<dbReference type="Proteomes" id="UP000593573">
    <property type="component" value="Unassembled WGS sequence"/>
</dbReference>
<reference evidence="2 3" key="1">
    <citation type="journal article" date="2019" name="Genome Biol. Evol.">
        <title>Insights into the evolution of the New World diploid cottons (Gossypium, subgenus Houzingenia) based on genome sequencing.</title>
        <authorList>
            <person name="Grover C.E."/>
            <person name="Arick M.A. 2nd"/>
            <person name="Thrash A."/>
            <person name="Conover J.L."/>
            <person name="Sanders W.S."/>
            <person name="Peterson D.G."/>
            <person name="Frelichowski J.E."/>
            <person name="Scheffler J.A."/>
            <person name="Scheffler B.E."/>
            <person name="Wendel J.F."/>
        </authorList>
    </citation>
    <scope>NUCLEOTIDE SEQUENCE [LARGE SCALE GENOMIC DNA]</scope>
    <source>
        <strain evidence="2">57</strain>
        <tissue evidence="2">Leaf</tissue>
    </source>
</reference>
<dbReference type="EMBL" id="JABFAB010240228">
    <property type="protein sequence ID" value="MBA0671276.1"/>
    <property type="molecule type" value="Genomic_DNA"/>
</dbReference>
<name>A0A7J8W8C2_9ROSI</name>
<gene>
    <name evidence="2" type="ORF">Goklo_025381</name>
</gene>
<keyword evidence="3" id="KW-1185">Reference proteome</keyword>
<dbReference type="AlphaFoldDB" id="A0A7J8W8C2"/>
<protein>
    <submittedName>
        <fullName evidence="2">Uncharacterized protein</fullName>
    </submittedName>
</protein>
<feature type="region of interest" description="Disordered" evidence="1">
    <location>
        <begin position="1"/>
        <end position="33"/>
    </location>
</feature>
<organism evidence="2 3">
    <name type="scientific">Gossypium klotzschianum</name>
    <dbReference type="NCBI Taxonomy" id="34286"/>
    <lineage>
        <taxon>Eukaryota</taxon>
        <taxon>Viridiplantae</taxon>
        <taxon>Streptophyta</taxon>
        <taxon>Embryophyta</taxon>
        <taxon>Tracheophyta</taxon>
        <taxon>Spermatophyta</taxon>
        <taxon>Magnoliopsida</taxon>
        <taxon>eudicotyledons</taxon>
        <taxon>Gunneridae</taxon>
        <taxon>Pentapetalae</taxon>
        <taxon>rosids</taxon>
        <taxon>malvids</taxon>
        <taxon>Malvales</taxon>
        <taxon>Malvaceae</taxon>
        <taxon>Malvoideae</taxon>
        <taxon>Gossypium</taxon>
    </lineage>
</organism>
<comment type="caution">
    <text evidence="2">The sequence shown here is derived from an EMBL/GenBank/DDBJ whole genome shotgun (WGS) entry which is preliminary data.</text>
</comment>
<sequence length="154" mass="16954">MSGGGQRGSKRGSENDAFGSNKSSKTESSRRVGRSTMLMEKLDAMIQVVTVRSIKDTELMNLEACTFADSSHTLVDFLTKLVSLPSLIPSTLKFCFACTLIEDPQKMTILNGLPDHDARLHWIKYLLSKVLDPAFKAIDGDPNFIPPDAFSDVE</sequence>
<evidence type="ECO:0000313" key="3">
    <source>
        <dbReference type="Proteomes" id="UP000593573"/>
    </source>
</evidence>